<evidence type="ECO:0000256" key="1">
    <source>
        <dbReference type="SAM" id="Phobius"/>
    </source>
</evidence>
<dbReference type="Proteomes" id="UP000325466">
    <property type="component" value="Unassembled WGS sequence"/>
</dbReference>
<keyword evidence="1" id="KW-0472">Membrane</keyword>
<keyword evidence="1" id="KW-1133">Transmembrane helix</keyword>
<sequence>MNASRPPRRPRGLLVGLAVLTTVLVVLAVLVFRVAPSRYLPWDTADFPDVDTSALTLPQARIVELLEDEHRTQRPGTFYSEGAEEPWCANFVSWIMREADRPLANPHSGHWRIPGVYTLQEYYESVGRFEPAGDGYRPAVGDVVLYENELWVGQHTNIVVAVDGDTATTVGGNELGRIRVHTVDVTSDSAVVGFGRLG</sequence>
<feature type="domain" description="Peptidase C51" evidence="2">
    <location>
        <begin position="84"/>
        <end position="173"/>
    </location>
</feature>
<organism evidence="3 4">
    <name type="scientific">Rhodococcus aetherivorans</name>
    <dbReference type="NCBI Taxonomy" id="191292"/>
    <lineage>
        <taxon>Bacteria</taxon>
        <taxon>Bacillati</taxon>
        <taxon>Actinomycetota</taxon>
        <taxon>Actinomycetes</taxon>
        <taxon>Mycobacteriales</taxon>
        <taxon>Nocardiaceae</taxon>
        <taxon>Rhodococcus</taxon>
    </lineage>
</organism>
<evidence type="ECO:0000313" key="4">
    <source>
        <dbReference type="Proteomes" id="UP000325466"/>
    </source>
</evidence>
<keyword evidence="4" id="KW-1185">Reference proteome</keyword>
<feature type="transmembrane region" description="Helical" evidence="1">
    <location>
        <begin position="12"/>
        <end position="32"/>
    </location>
</feature>
<dbReference type="RefSeq" id="WP_006947713.1">
    <property type="nucleotide sequence ID" value="NZ_BAAAYP010000024.1"/>
</dbReference>
<proteinExistence type="predicted"/>
<evidence type="ECO:0000259" key="2">
    <source>
        <dbReference type="Pfam" id="PF05257"/>
    </source>
</evidence>
<comment type="caution">
    <text evidence="3">The sequence shown here is derived from an EMBL/GenBank/DDBJ whole genome shotgun (WGS) entry which is preliminary data.</text>
</comment>
<evidence type="ECO:0000313" key="3">
    <source>
        <dbReference type="EMBL" id="GES37968.1"/>
    </source>
</evidence>
<dbReference type="EMBL" id="BLAH01000089">
    <property type="protein sequence ID" value="GES37968.1"/>
    <property type="molecule type" value="Genomic_DNA"/>
</dbReference>
<name>A0ABQ0YN06_9NOCA</name>
<accession>A0ABQ0YN06</accession>
<keyword evidence="1" id="KW-0812">Transmembrane</keyword>
<protein>
    <recommendedName>
        <fullName evidence="2">Peptidase C51 domain-containing protein</fullName>
    </recommendedName>
</protein>
<reference evidence="3 4" key="1">
    <citation type="journal article" date="2018" name="Biodegradation">
        <title>1,4-Dioxane degradation characteristics of Rhodococcus aetherivorans JCM 14343.</title>
        <authorList>
            <person name="Inoue D."/>
            <person name="Tsunoda T."/>
            <person name="Yamamoto N."/>
            <person name="Ike M."/>
            <person name="Sei K."/>
        </authorList>
    </citation>
    <scope>NUCLEOTIDE SEQUENCE [LARGE SCALE GENOMIC DNA]</scope>
    <source>
        <strain evidence="3 4">JCM 14343</strain>
    </source>
</reference>
<dbReference type="InterPro" id="IPR007921">
    <property type="entry name" value="CHAP_dom"/>
</dbReference>
<gene>
    <name evidence="3" type="ORF">RAJCM14343_3228</name>
</gene>
<dbReference type="Pfam" id="PF05257">
    <property type="entry name" value="CHAP"/>
    <property type="match status" value="1"/>
</dbReference>